<name>A0A5J4Z055_PORPP</name>
<evidence type="ECO:0000259" key="7">
    <source>
        <dbReference type="Pfam" id="PF03711"/>
    </source>
</evidence>
<evidence type="ECO:0000259" key="6">
    <source>
        <dbReference type="Pfam" id="PF01276"/>
    </source>
</evidence>
<evidence type="ECO:0000256" key="4">
    <source>
        <dbReference type="ARBA" id="ARBA00022898"/>
    </source>
</evidence>
<comment type="similarity">
    <text evidence="2">Belongs to the Orn/Lys/Arg decarboxylase class-I family.</text>
</comment>
<dbReference type="SUPFAM" id="SSF55904">
    <property type="entry name" value="Ornithine decarboxylase C-terminal domain"/>
    <property type="match status" value="1"/>
</dbReference>
<dbReference type="PANTHER" id="PTHR43277:SF4">
    <property type="entry name" value="ARGININE DECARBOXYLASE"/>
    <property type="match status" value="1"/>
</dbReference>
<dbReference type="InterPro" id="IPR015424">
    <property type="entry name" value="PyrdxlP-dep_Trfase"/>
</dbReference>
<keyword evidence="9" id="KW-1185">Reference proteome</keyword>
<evidence type="ECO:0000256" key="5">
    <source>
        <dbReference type="ARBA" id="ARBA00023239"/>
    </source>
</evidence>
<dbReference type="SUPFAM" id="SSF53383">
    <property type="entry name" value="PLP-dependent transferases"/>
    <property type="match status" value="1"/>
</dbReference>
<dbReference type="GO" id="GO:0016831">
    <property type="term" value="F:carboxy-lyase activity"/>
    <property type="evidence" value="ECO:0007669"/>
    <property type="project" value="UniProtKB-KW"/>
</dbReference>
<proteinExistence type="inferred from homology"/>
<feature type="domain" description="Orn/Lys/Arg decarboxylases family 1 pyridoxal-P attachment site" evidence="6">
    <location>
        <begin position="43"/>
        <end position="365"/>
    </location>
</feature>
<dbReference type="InterPro" id="IPR008286">
    <property type="entry name" value="Prn/Lys/Arg_de-COase_C"/>
</dbReference>
<evidence type="ECO:0000256" key="3">
    <source>
        <dbReference type="ARBA" id="ARBA00022793"/>
    </source>
</evidence>
<accession>A0A5J4Z055</accession>
<dbReference type="OrthoDB" id="5978656at2759"/>
<dbReference type="Pfam" id="PF01276">
    <property type="entry name" value="OKR_DC_1"/>
    <property type="match status" value="1"/>
</dbReference>
<organism evidence="8 9">
    <name type="scientific">Porphyridium purpureum</name>
    <name type="common">Red alga</name>
    <name type="synonym">Porphyridium cruentum</name>
    <dbReference type="NCBI Taxonomy" id="35688"/>
    <lineage>
        <taxon>Eukaryota</taxon>
        <taxon>Rhodophyta</taxon>
        <taxon>Bangiophyceae</taxon>
        <taxon>Porphyridiales</taxon>
        <taxon>Porphyridiaceae</taxon>
        <taxon>Porphyridium</taxon>
    </lineage>
</organism>
<dbReference type="Proteomes" id="UP000324585">
    <property type="component" value="Unassembled WGS sequence"/>
</dbReference>
<dbReference type="InterPro" id="IPR036633">
    <property type="entry name" value="Prn/Lys/Arg_de-COase_C_sf"/>
</dbReference>
<dbReference type="Gene3D" id="3.90.100.10">
    <property type="entry name" value="Orn/Lys/Arg decarboxylase, C-terminal domain"/>
    <property type="match status" value="1"/>
</dbReference>
<evidence type="ECO:0000313" key="8">
    <source>
        <dbReference type="EMBL" id="KAA8496728.1"/>
    </source>
</evidence>
<evidence type="ECO:0000256" key="2">
    <source>
        <dbReference type="ARBA" id="ARBA00010671"/>
    </source>
</evidence>
<protein>
    <submittedName>
        <fullName evidence="8">Arginine decarboxylase</fullName>
    </submittedName>
</protein>
<dbReference type="Pfam" id="PF03711">
    <property type="entry name" value="OKR_DC_1_C"/>
    <property type="match status" value="1"/>
</dbReference>
<dbReference type="InterPro" id="IPR015421">
    <property type="entry name" value="PyrdxlP-dep_Trfase_major"/>
</dbReference>
<dbReference type="PANTHER" id="PTHR43277">
    <property type="entry name" value="ARGININE DECARBOXYLASE"/>
    <property type="match status" value="1"/>
</dbReference>
<dbReference type="InterPro" id="IPR052357">
    <property type="entry name" value="Orn_Lys_Arg_decarboxylase-I"/>
</dbReference>
<feature type="domain" description="Orn/Lys/Arg decarboxylase C-terminal" evidence="7">
    <location>
        <begin position="467"/>
        <end position="529"/>
    </location>
</feature>
<keyword evidence="3" id="KW-0210">Decarboxylase</keyword>
<keyword evidence="4" id="KW-0663">Pyridoxal phosphate</keyword>
<evidence type="ECO:0000256" key="1">
    <source>
        <dbReference type="ARBA" id="ARBA00001933"/>
    </source>
</evidence>
<sequence>MKAAFANSACAARRSAKLRSATVQCCTVAPASSEPEPGQDELPILSALRAESKRVRAAFFCPGHRLGVGIAAPFKEALRGHGGMQLDLPELPDFDNLFEPYGPIARAESLATKLFCRDARDGEAYRTFFLVNGSTSGVLASLLALPRLANGRRNVVMLPRNAHQSVIYGCVLAGVEPWFIEPEYDGVLDVLHGFTPQKVRGALLAQPDRAKNVAAILVVSPTYYGVGSDLDELRMIADEMDALLIVDEAHGAHLPFFGPEERRTKNTSLPRSAVSCGADMIIQSTHKTLSSMSQTAMLHARVKLEQPLAASLRMVQSSSPNALLLASLDAARWKMANKAPLGLIDALHLAEQARQRLESIKGVSVLRRPSQFPYMDTLRVTVCLHDAPIDGFELDEMLIERGVYAELPTMNAMLFIVTDATTQQDIDILVDGVENAMAEAFSAKLTDSPSTKSDSIPLPPQSAFGELAMLPREAFLGPSEGTPLVASAGRVSSATVCPYPPGIPVLLPGERITADCIQYLEAIVERGGTITGLSDGQVQVVALAAST</sequence>
<reference evidence="9" key="1">
    <citation type="journal article" date="2019" name="Nat. Commun.">
        <title>Expansion of phycobilisome linker gene families in mesophilic red algae.</title>
        <authorList>
            <person name="Lee J."/>
            <person name="Kim D."/>
            <person name="Bhattacharya D."/>
            <person name="Yoon H.S."/>
        </authorList>
    </citation>
    <scope>NUCLEOTIDE SEQUENCE [LARGE SCALE GENOMIC DNA]</scope>
    <source>
        <strain evidence="9">CCMP 1328</strain>
    </source>
</reference>
<comment type="caution">
    <text evidence="8">The sequence shown here is derived from an EMBL/GenBank/DDBJ whole genome shotgun (WGS) entry which is preliminary data.</text>
</comment>
<comment type="cofactor">
    <cofactor evidence="1">
        <name>pyridoxal 5'-phosphate</name>
        <dbReference type="ChEBI" id="CHEBI:597326"/>
    </cofactor>
</comment>
<dbReference type="OMA" id="MMEAPGG"/>
<evidence type="ECO:0000313" key="9">
    <source>
        <dbReference type="Proteomes" id="UP000324585"/>
    </source>
</evidence>
<dbReference type="EMBL" id="VRMN01000002">
    <property type="protein sequence ID" value="KAA8496728.1"/>
    <property type="molecule type" value="Genomic_DNA"/>
</dbReference>
<dbReference type="Gene3D" id="3.40.640.10">
    <property type="entry name" value="Type I PLP-dependent aspartate aminotransferase-like (Major domain)"/>
    <property type="match status" value="1"/>
</dbReference>
<dbReference type="InterPro" id="IPR000310">
    <property type="entry name" value="Orn/Lys/Arg_deCO2ase_major_dom"/>
</dbReference>
<keyword evidence="5" id="KW-0456">Lyase</keyword>
<gene>
    <name evidence="8" type="ORF">FVE85_0457</name>
</gene>
<dbReference type="AlphaFoldDB" id="A0A5J4Z055"/>